<evidence type="ECO:0000259" key="2">
    <source>
        <dbReference type="Pfam" id="PF01558"/>
    </source>
</evidence>
<dbReference type="GO" id="GO:0016903">
    <property type="term" value="F:oxidoreductase activity, acting on the aldehyde or oxo group of donors"/>
    <property type="evidence" value="ECO:0007669"/>
    <property type="project" value="InterPro"/>
</dbReference>
<organism evidence="3">
    <name type="scientific">marine sediment metagenome</name>
    <dbReference type="NCBI Taxonomy" id="412755"/>
    <lineage>
        <taxon>unclassified sequences</taxon>
        <taxon>metagenomes</taxon>
        <taxon>ecological metagenomes</taxon>
    </lineage>
</organism>
<proteinExistence type="predicted"/>
<dbReference type="PANTHER" id="PTHR43854:SF1">
    <property type="entry name" value="INDOLEPYRUVATE OXIDOREDUCTASE SUBUNIT IORB"/>
    <property type="match status" value="1"/>
</dbReference>
<dbReference type="PANTHER" id="PTHR43854">
    <property type="entry name" value="INDOLEPYRUVATE OXIDOREDUCTASE SUBUNIT IORB"/>
    <property type="match status" value="1"/>
</dbReference>
<sequence length="199" mass="21727">MKQYNLVLSGLGGQGVMTVSQVFMTAALRKNVQVKLFEGTGISQRGGSVLSFVRFGKSSSPKIPLGRGDAIISLEISEVASVIQYLKQQGQIWTSSGTIHGYYTKLTPELYPIQDDIEAMIRLKTTHLHMIPADRLAQEAGSAQAVNMVMLGAFSSSISFLNTDSLTGAIEEINKKFATANLNAFWKGYEFAKKERVAE</sequence>
<dbReference type="Pfam" id="PF01558">
    <property type="entry name" value="POR"/>
    <property type="match status" value="1"/>
</dbReference>
<evidence type="ECO:0000256" key="1">
    <source>
        <dbReference type="ARBA" id="ARBA00023002"/>
    </source>
</evidence>
<dbReference type="InterPro" id="IPR019752">
    <property type="entry name" value="Pyrv/ketoisovalerate_OxRed_cat"/>
</dbReference>
<feature type="domain" description="Pyruvate/ketoisovalerate oxidoreductase catalytic" evidence="2">
    <location>
        <begin position="12"/>
        <end position="190"/>
    </location>
</feature>
<gene>
    <name evidence="3" type="ORF">LCGC14_0636290</name>
</gene>
<reference evidence="3" key="1">
    <citation type="journal article" date="2015" name="Nature">
        <title>Complex archaea that bridge the gap between prokaryotes and eukaryotes.</title>
        <authorList>
            <person name="Spang A."/>
            <person name="Saw J.H."/>
            <person name="Jorgensen S.L."/>
            <person name="Zaremba-Niedzwiedzka K."/>
            <person name="Martijn J."/>
            <person name="Lind A.E."/>
            <person name="van Eijk R."/>
            <person name="Schleper C."/>
            <person name="Guy L."/>
            <person name="Ettema T.J."/>
        </authorList>
    </citation>
    <scope>NUCLEOTIDE SEQUENCE</scope>
</reference>
<evidence type="ECO:0000313" key="3">
    <source>
        <dbReference type="EMBL" id="KKN50078.1"/>
    </source>
</evidence>
<dbReference type="SUPFAM" id="SSF53323">
    <property type="entry name" value="Pyruvate-ferredoxin oxidoreductase, PFOR, domain III"/>
    <property type="match status" value="1"/>
</dbReference>
<dbReference type="Gene3D" id="3.40.920.10">
    <property type="entry name" value="Pyruvate-ferredoxin oxidoreductase, PFOR, domain III"/>
    <property type="match status" value="1"/>
</dbReference>
<comment type="caution">
    <text evidence="3">The sequence shown here is derived from an EMBL/GenBank/DDBJ whole genome shotgun (WGS) entry which is preliminary data.</text>
</comment>
<dbReference type="EMBL" id="LAZR01001134">
    <property type="protein sequence ID" value="KKN50078.1"/>
    <property type="molecule type" value="Genomic_DNA"/>
</dbReference>
<dbReference type="InterPro" id="IPR002869">
    <property type="entry name" value="Pyrv_flavodox_OxRed_cen"/>
</dbReference>
<protein>
    <recommendedName>
        <fullName evidence="2">Pyruvate/ketoisovalerate oxidoreductase catalytic domain-containing protein</fullName>
    </recommendedName>
</protein>
<accession>A0A0F9U8U8</accession>
<keyword evidence="1" id="KW-0560">Oxidoreductase</keyword>
<dbReference type="InterPro" id="IPR052198">
    <property type="entry name" value="IorB_Oxidoreductase"/>
</dbReference>
<name>A0A0F9U8U8_9ZZZZ</name>
<dbReference type="AlphaFoldDB" id="A0A0F9U8U8"/>